<dbReference type="InterPro" id="IPR036388">
    <property type="entry name" value="WH-like_DNA-bd_sf"/>
</dbReference>
<dbReference type="InterPro" id="IPR029058">
    <property type="entry name" value="AB_hydrolase_fold"/>
</dbReference>
<dbReference type="PANTHER" id="PTHR23025">
    <property type="entry name" value="TRIACYLGLYCEROL LIPASE"/>
    <property type="match status" value="1"/>
</dbReference>
<dbReference type="InterPro" id="IPR013094">
    <property type="entry name" value="AB_hydrolase_3"/>
</dbReference>
<comment type="caution">
    <text evidence="7">The sequence shown here is derived from an EMBL/GenBank/DDBJ whole genome shotgun (WGS) entry which is preliminary data.</text>
</comment>
<dbReference type="Pfam" id="PF07729">
    <property type="entry name" value="FCD"/>
    <property type="match status" value="1"/>
</dbReference>
<dbReference type="Proteomes" id="UP001180487">
    <property type="component" value="Unassembled WGS sequence"/>
</dbReference>
<evidence type="ECO:0000256" key="3">
    <source>
        <dbReference type="ARBA" id="ARBA00023015"/>
    </source>
</evidence>
<dbReference type="RefSeq" id="WP_310370440.1">
    <property type="nucleotide sequence ID" value="NZ_JAVDXT010000001.1"/>
</dbReference>
<evidence type="ECO:0000313" key="8">
    <source>
        <dbReference type="Proteomes" id="UP001180487"/>
    </source>
</evidence>
<proteinExistence type="inferred from homology"/>
<keyword evidence="8" id="KW-1185">Reference proteome</keyword>
<sequence length="531" mass="58046">MKPNTSSSGRKSNSVYRDLRKQIVLAELPAGQQLVELEVAKQMNCSQSTVREALMRLQEDGLIVRQGYRGTLVSSVSATEGQESLDIRARIESRAAALSMGNFSSAHIAALSTLVQQMEVLAEQGDEYGLFELDQEFHHTLYEAANLPALMPILDRCSLCSHRYKITQSTTRRTLRDTALRHWKIVEAVQSGSAAELERVLFHHVSSVIGDADGASKAAPELRMSDAMAAIFQRLQKEDAHLPNPMQIPLDQARTNFNASNARWNHIDTAVFAIDYFTIPCPTHQMPAVRIAPQAGGRKGTLLYLHGGGWVFGSIHTHLGAMARLAALSGLTVVGIDYRLAPDAPFPAGLNDAVWAWHWLRAEQAARGLGAPWFISGDSSGANLALSTMLDLRHAGEALPDAALLFYGVFDANHQTESHLRCGQGQFGLTTEKMAWYRAHYLSGTRRDPADPRVSPLLADLQGLPPIFLNAAGLDPLRDDSLLLAQRLAQATVPCQLKVVEGVVHGFMQMGSELPEAQAAFQDAAAFTRSW</sequence>
<evidence type="ECO:0000256" key="5">
    <source>
        <dbReference type="ARBA" id="ARBA00023163"/>
    </source>
</evidence>
<dbReference type="PROSITE" id="PS50949">
    <property type="entry name" value="HTH_GNTR"/>
    <property type="match status" value="1"/>
</dbReference>
<dbReference type="InterPro" id="IPR002168">
    <property type="entry name" value="Lipase_GDXG_HIS_AS"/>
</dbReference>
<protein>
    <submittedName>
        <fullName evidence="7">Acetyl esterase/lipase/DNA-binding GntR family transcriptional regulator</fullName>
    </submittedName>
</protein>
<dbReference type="InterPro" id="IPR036390">
    <property type="entry name" value="WH_DNA-bd_sf"/>
</dbReference>
<gene>
    <name evidence="7" type="ORF">J2X19_000550</name>
</gene>
<dbReference type="PANTHER" id="PTHR23025:SF4">
    <property type="entry name" value="ALPHA_BETA HYDROLASE FOLD-3 DOMAIN-CONTAINING PROTEIN"/>
    <property type="match status" value="1"/>
</dbReference>
<feature type="domain" description="HTH gntR-type" evidence="6">
    <location>
        <begin position="9"/>
        <end position="76"/>
    </location>
</feature>
<keyword evidence="2" id="KW-0378">Hydrolase</keyword>
<accession>A0ABU2C3I5</accession>
<keyword evidence="4" id="KW-0238">DNA-binding</keyword>
<dbReference type="SUPFAM" id="SSF46785">
    <property type="entry name" value="Winged helix' DNA-binding domain"/>
    <property type="match status" value="1"/>
</dbReference>
<comment type="similarity">
    <text evidence="1">Belongs to the 'GDXG' lipolytic enzyme family.</text>
</comment>
<organism evidence="7 8">
    <name type="scientific">Rhodoferax ferrireducens</name>
    <dbReference type="NCBI Taxonomy" id="192843"/>
    <lineage>
        <taxon>Bacteria</taxon>
        <taxon>Pseudomonadati</taxon>
        <taxon>Pseudomonadota</taxon>
        <taxon>Betaproteobacteria</taxon>
        <taxon>Burkholderiales</taxon>
        <taxon>Comamonadaceae</taxon>
        <taxon>Rhodoferax</taxon>
    </lineage>
</organism>
<dbReference type="Gene3D" id="3.40.50.1820">
    <property type="entry name" value="alpha/beta hydrolase"/>
    <property type="match status" value="1"/>
</dbReference>
<evidence type="ECO:0000256" key="1">
    <source>
        <dbReference type="ARBA" id="ARBA00010515"/>
    </source>
</evidence>
<dbReference type="Gene3D" id="1.20.120.530">
    <property type="entry name" value="GntR ligand-binding domain-like"/>
    <property type="match status" value="1"/>
</dbReference>
<name>A0ABU2C3I5_9BURK</name>
<keyword evidence="3" id="KW-0805">Transcription regulation</keyword>
<dbReference type="SUPFAM" id="SSF53474">
    <property type="entry name" value="alpha/beta-Hydrolases"/>
    <property type="match status" value="1"/>
</dbReference>
<dbReference type="Pfam" id="PF07859">
    <property type="entry name" value="Abhydrolase_3"/>
    <property type="match status" value="1"/>
</dbReference>
<evidence type="ECO:0000256" key="4">
    <source>
        <dbReference type="ARBA" id="ARBA00023125"/>
    </source>
</evidence>
<dbReference type="SUPFAM" id="SSF48008">
    <property type="entry name" value="GntR ligand-binding domain-like"/>
    <property type="match status" value="1"/>
</dbReference>
<dbReference type="SMART" id="SM00895">
    <property type="entry name" value="FCD"/>
    <property type="match status" value="1"/>
</dbReference>
<dbReference type="Pfam" id="PF00392">
    <property type="entry name" value="GntR"/>
    <property type="match status" value="1"/>
</dbReference>
<dbReference type="PROSITE" id="PS01173">
    <property type="entry name" value="LIPASE_GDXG_HIS"/>
    <property type="match status" value="1"/>
</dbReference>
<dbReference type="CDD" id="cd07377">
    <property type="entry name" value="WHTH_GntR"/>
    <property type="match status" value="1"/>
</dbReference>
<dbReference type="Gene3D" id="1.10.10.10">
    <property type="entry name" value="Winged helix-like DNA-binding domain superfamily/Winged helix DNA-binding domain"/>
    <property type="match status" value="1"/>
</dbReference>
<dbReference type="SMART" id="SM00345">
    <property type="entry name" value="HTH_GNTR"/>
    <property type="match status" value="1"/>
</dbReference>
<dbReference type="InterPro" id="IPR011711">
    <property type="entry name" value="GntR_C"/>
</dbReference>
<dbReference type="InterPro" id="IPR008920">
    <property type="entry name" value="TF_FadR/GntR_C"/>
</dbReference>
<evidence type="ECO:0000259" key="6">
    <source>
        <dbReference type="PROSITE" id="PS50949"/>
    </source>
</evidence>
<evidence type="ECO:0000256" key="2">
    <source>
        <dbReference type="ARBA" id="ARBA00022801"/>
    </source>
</evidence>
<reference evidence="7 8" key="1">
    <citation type="submission" date="2023-07" db="EMBL/GenBank/DDBJ databases">
        <title>Sorghum-associated microbial communities from plants grown in Nebraska, USA.</title>
        <authorList>
            <person name="Schachtman D."/>
        </authorList>
    </citation>
    <scope>NUCLEOTIDE SEQUENCE [LARGE SCALE GENOMIC DNA]</scope>
    <source>
        <strain evidence="7 8">BE313</strain>
    </source>
</reference>
<evidence type="ECO:0000313" key="7">
    <source>
        <dbReference type="EMBL" id="MDR7375892.1"/>
    </source>
</evidence>
<keyword evidence="5" id="KW-0804">Transcription</keyword>
<dbReference type="InterPro" id="IPR000524">
    <property type="entry name" value="Tscrpt_reg_HTH_GntR"/>
</dbReference>
<dbReference type="EMBL" id="JAVDXT010000001">
    <property type="protein sequence ID" value="MDR7375892.1"/>
    <property type="molecule type" value="Genomic_DNA"/>
</dbReference>